<dbReference type="EMBL" id="CP041186">
    <property type="protein sequence ID" value="QDG52325.1"/>
    <property type="molecule type" value="Genomic_DNA"/>
</dbReference>
<feature type="compositionally biased region" description="Basic and acidic residues" evidence="1">
    <location>
        <begin position="50"/>
        <end position="60"/>
    </location>
</feature>
<protein>
    <submittedName>
        <fullName evidence="3">Serine/threonine-protein phosphatase</fullName>
    </submittedName>
</protein>
<dbReference type="Gene3D" id="3.60.40.10">
    <property type="entry name" value="PPM-type phosphatase domain"/>
    <property type="match status" value="1"/>
</dbReference>
<dbReference type="InterPro" id="IPR036457">
    <property type="entry name" value="PPM-type-like_dom_sf"/>
</dbReference>
<proteinExistence type="predicted"/>
<dbReference type="PANTHER" id="PTHR47992">
    <property type="entry name" value="PROTEIN PHOSPHATASE"/>
    <property type="match status" value="1"/>
</dbReference>
<evidence type="ECO:0000259" key="2">
    <source>
        <dbReference type="PROSITE" id="PS51746"/>
    </source>
</evidence>
<feature type="domain" description="PPM-type phosphatase" evidence="2">
    <location>
        <begin position="65"/>
        <end position="312"/>
    </location>
</feature>
<dbReference type="InterPro" id="IPR001932">
    <property type="entry name" value="PPM-type_phosphatase-like_dom"/>
</dbReference>
<evidence type="ECO:0000313" key="4">
    <source>
        <dbReference type="Proteomes" id="UP000315995"/>
    </source>
</evidence>
<dbReference type="SMART" id="SM00332">
    <property type="entry name" value="PP2Cc"/>
    <property type="match status" value="1"/>
</dbReference>
<name>A0A4Y6PX45_PERCE</name>
<dbReference type="AlphaFoldDB" id="A0A4Y6PX45"/>
<reference evidence="3 4" key="1">
    <citation type="submission" date="2019-06" db="EMBL/GenBank/DDBJ databases">
        <title>Persicimonas caeni gen. nov., sp. nov., a predatory bacterium isolated from solar saltern.</title>
        <authorList>
            <person name="Wang S."/>
        </authorList>
    </citation>
    <scope>NUCLEOTIDE SEQUENCE [LARGE SCALE GENOMIC DNA]</scope>
    <source>
        <strain evidence="3 4">YN101</strain>
    </source>
</reference>
<evidence type="ECO:0000256" key="1">
    <source>
        <dbReference type="SAM" id="MobiDB-lite"/>
    </source>
</evidence>
<dbReference type="SUPFAM" id="SSF81606">
    <property type="entry name" value="PP2C-like"/>
    <property type="match status" value="1"/>
</dbReference>
<dbReference type="OrthoDB" id="5496340at2"/>
<dbReference type="Pfam" id="PF13672">
    <property type="entry name" value="PP2C_2"/>
    <property type="match status" value="1"/>
</dbReference>
<sequence>MRGLGGMRDSENSALIKLITTPPSISPLAPRPRTRWHASRYAPLPPRPTGSEDERRERTETTMNSIQLAGMSTTGRRETNQDAYFIDADMGLCVVCDGMGGYTGGEVASKTAVEVIRHFFAAKLSESDAMWPYPLRRELTLEENMVSVSVQLAHQAICARRRGEISRMGTTVVVAACADEDIVLGHVGDSRIYRLRDGELEQLTRDHSMYNELYDSGTCDLPPIEKFRYRHVLSRALGYSQEGPENPDIRRERMREGDTYLLCTDGLHDVLGASRIAYELGTRAPAEACATLIDMAYEAGSTDNITAAVVRVSR</sequence>
<dbReference type="InterPro" id="IPR015655">
    <property type="entry name" value="PP2C"/>
</dbReference>
<organism evidence="3 4">
    <name type="scientific">Persicimonas caeni</name>
    <dbReference type="NCBI Taxonomy" id="2292766"/>
    <lineage>
        <taxon>Bacteria</taxon>
        <taxon>Deltaproteobacteria</taxon>
        <taxon>Bradymonadales</taxon>
        <taxon>Bradymonadaceae</taxon>
        <taxon>Persicimonas</taxon>
    </lineage>
</organism>
<dbReference type="Proteomes" id="UP000315995">
    <property type="component" value="Chromosome"/>
</dbReference>
<feature type="region of interest" description="Disordered" evidence="1">
    <location>
        <begin position="18"/>
        <end position="62"/>
    </location>
</feature>
<accession>A0A5B8Y8T2</accession>
<evidence type="ECO:0000313" key="3">
    <source>
        <dbReference type="EMBL" id="QDG52325.1"/>
    </source>
</evidence>
<keyword evidence="4" id="KW-1185">Reference proteome</keyword>
<dbReference type="CDD" id="cd00143">
    <property type="entry name" value="PP2Cc"/>
    <property type="match status" value="1"/>
</dbReference>
<dbReference type="PROSITE" id="PS51746">
    <property type="entry name" value="PPM_2"/>
    <property type="match status" value="1"/>
</dbReference>
<gene>
    <name evidence="3" type="ORF">FIV42_16740</name>
</gene>
<accession>A0A4Y6PX45</accession>
<dbReference type="SMART" id="SM00331">
    <property type="entry name" value="PP2C_SIG"/>
    <property type="match status" value="1"/>
</dbReference>
<dbReference type="GO" id="GO:0004722">
    <property type="term" value="F:protein serine/threonine phosphatase activity"/>
    <property type="evidence" value="ECO:0007669"/>
    <property type="project" value="InterPro"/>
</dbReference>